<dbReference type="AlphaFoldDB" id="A0A1I1KSC1"/>
<keyword evidence="13" id="KW-1185">Reference proteome</keyword>
<keyword evidence="12" id="KW-0449">Lipoprotein</keyword>
<keyword evidence="5" id="KW-0378">Hydrolase</keyword>
<keyword evidence="7 9" id="KW-0573">Peptidoglycan synthesis</keyword>
<keyword evidence="3" id="KW-0328">Glycosyltransferase</keyword>
<dbReference type="GO" id="GO:0016757">
    <property type="term" value="F:glycosyltransferase activity"/>
    <property type="evidence" value="ECO:0007669"/>
    <property type="project" value="UniProtKB-KW"/>
</dbReference>
<dbReference type="GO" id="GO:0071972">
    <property type="term" value="F:peptidoglycan L,D-transpeptidase activity"/>
    <property type="evidence" value="ECO:0007669"/>
    <property type="project" value="TreeGrafter"/>
</dbReference>
<protein>
    <submittedName>
        <fullName evidence="12">Lipoprotein-anchoring transpeptidase ErfK/SrfK</fullName>
    </submittedName>
</protein>
<dbReference type="Gene3D" id="2.40.440.10">
    <property type="entry name" value="L,D-transpeptidase catalytic domain-like"/>
    <property type="match status" value="1"/>
</dbReference>
<keyword evidence="4" id="KW-0808">Transferase</keyword>
<dbReference type="PANTHER" id="PTHR30582:SF24">
    <property type="entry name" value="L,D-TRANSPEPTIDASE ERFK_SRFK-RELATED"/>
    <property type="match status" value="1"/>
</dbReference>
<gene>
    <name evidence="12" type="ORF">SAMN04488094_10766</name>
</gene>
<dbReference type="CDD" id="cd16913">
    <property type="entry name" value="YkuD_like"/>
    <property type="match status" value="1"/>
</dbReference>
<evidence type="ECO:0000256" key="9">
    <source>
        <dbReference type="PROSITE-ProRule" id="PRU01373"/>
    </source>
</evidence>
<keyword evidence="6 9" id="KW-0133">Cell shape</keyword>
<evidence type="ECO:0000256" key="5">
    <source>
        <dbReference type="ARBA" id="ARBA00022801"/>
    </source>
</evidence>
<evidence type="ECO:0000256" key="4">
    <source>
        <dbReference type="ARBA" id="ARBA00022679"/>
    </source>
</evidence>
<dbReference type="RefSeq" id="WP_218152854.1">
    <property type="nucleotide sequence ID" value="NZ_FOLG01000007.1"/>
</dbReference>
<dbReference type="SUPFAM" id="SSF141523">
    <property type="entry name" value="L,D-transpeptidase catalytic domain-like"/>
    <property type="match status" value="1"/>
</dbReference>
<feature type="active site" description="Proton donor/acceptor" evidence="9">
    <location>
        <position position="150"/>
    </location>
</feature>
<dbReference type="UniPathway" id="UPA00219"/>
<dbReference type="InterPro" id="IPR006311">
    <property type="entry name" value="TAT_signal"/>
</dbReference>
<dbReference type="Proteomes" id="UP000198728">
    <property type="component" value="Unassembled WGS sequence"/>
</dbReference>
<evidence type="ECO:0000259" key="11">
    <source>
        <dbReference type="PROSITE" id="PS52029"/>
    </source>
</evidence>
<evidence type="ECO:0000256" key="2">
    <source>
        <dbReference type="ARBA" id="ARBA00005992"/>
    </source>
</evidence>
<dbReference type="GO" id="GO:0008360">
    <property type="term" value="P:regulation of cell shape"/>
    <property type="evidence" value="ECO:0007669"/>
    <property type="project" value="UniProtKB-UniRule"/>
</dbReference>
<dbReference type="STRING" id="441112.SAMN04488094_10766"/>
<dbReference type="InterPro" id="IPR038063">
    <property type="entry name" value="Transpep_catalytic_dom"/>
</dbReference>
<dbReference type="GO" id="GO:0005576">
    <property type="term" value="C:extracellular region"/>
    <property type="evidence" value="ECO:0007669"/>
    <property type="project" value="TreeGrafter"/>
</dbReference>
<keyword evidence="10" id="KW-0732">Signal</keyword>
<organism evidence="12 13">
    <name type="scientific">Tropicimonas isoalkanivorans</name>
    <dbReference type="NCBI Taxonomy" id="441112"/>
    <lineage>
        <taxon>Bacteria</taxon>
        <taxon>Pseudomonadati</taxon>
        <taxon>Pseudomonadota</taxon>
        <taxon>Alphaproteobacteria</taxon>
        <taxon>Rhodobacterales</taxon>
        <taxon>Roseobacteraceae</taxon>
        <taxon>Tropicimonas</taxon>
    </lineage>
</organism>
<evidence type="ECO:0000256" key="10">
    <source>
        <dbReference type="SAM" id="SignalP"/>
    </source>
</evidence>
<dbReference type="EMBL" id="FOLG01000007">
    <property type="protein sequence ID" value="SFC63707.1"/>
    <property type="molecule type" value="Genomic_DNA"/>
</dbReference>
<feature type="signal peptide" evidence="10">
    <location>
        <begin position="1"/>
        <end position="26"/>
    </location>
</feature>
<dbReference type="InterPro" id="IPR050979">
    <property type="entry name" value="LD-transpeptidase"/>
</dbReference>
<accession>A0A1I1KSC1</accession>
<dbReference type="InterPro" id="IPR005490">
    <property type="entry name" value="LD_TPept_cat_dom"/>
</dbReference>
<evidence type="ECO:0000313" key="13">
    <source>
        <dbReference type="Proteomes" id="UP000198728"/>
    </source>
</evidence>
<dbReference type="Pfam" id="PF03734">
    <property type="entry name" value="YkuD"/>
    <property type="match status" value="1"/>
</dbReference>
<dbReference type="PANTHER" id="PTHR30582">
    <property type="entry name" value="L,D-TRANSPEPTIDASE"/>
    <property type="match status" value="1"/>
</dbReference>
<evidence type="ECO:0000256" key="7">
    <source>
        <dbReference type="ARBA" id="ARBA00022984"/>
    </source>
</evidence>
<dbReference type="PROSITE" id="PS52029">
    <property type="entry name" value="LD_TPASE"/>
    <property type="match status" value="1"/>
</dbReference>
<reference evidence="12 13" key="1">
    <citation type="submission" date="2016-10" db="EMBL/GenBank/DDBJ databases">
        <authorList>
            <person name="de Groot N.N."/>
        </authorList>
    </citation>
    <scope>NUCLEOTIDE SEQUENCE [LARGE SCALE GENOMIC DNA]</scope>
    <source>
        <strain evidence="12 13">DSM 19548</strain>
    </source>
</reference>
<evidence type="ECO:0000256" key="1">
    <source>
        <dbReference type="ARBA" id="ARBA00004752"/>
    </source>
</evidence>
<comment type="pathway">
    <text evidence="1 9">Cell wall biogenesis; peptidoglycan biosynthesis.</text>
</comment>
<feature type="active site" description="Nucleophile" evidence="9">
    <location>
        <position position="166"/>
    </location>
</feature>
<name>A0A1I1KSC1_9RHOB</name>
<keyword evidence="8 9" id="KW-0961">Cell wall biogenesis/degradation</keyword>
<comment type="similarity">
    <text evidence="2">Belongs to the YkuD family.</text>
</comment>
<evidence type="ECO:0000313" key="12">
    <source>
        <dbReference type="EMBL" id="SFC63707.1"/>
    </source>
</evidence>
<feature type="domain" description="L,D-TPase catalytic" evidence="11">
    <location>
        <begin position="52"/>
        <end position="190"/>
    </location>
</feature>
<evidence type="ECO:0000256" key="3">
    <source>
        <dbReference type="ARBA" id="ARBA00022676"/>
    </source>
</evidence>
<proteinExistence type="inferred from homology"/>
<feature type="chain" id="PRO_5011503877" evidence="10">
    <location>
        <begin position="27"/>
        <end position="190"/>
    </location>
</feature>
<dbReference type="GO" id="GO:0018104">
    <property type="term" value="P:peptidoglycan-protein cross-linking"/>
    <property type="evidence" value="ECO:0007669"/>
    <property type="project" value="TreeGrafter"/>
</dbReference>
<evidence type="ECO:0000256" key="6">
    <source>
        <dbReference type="ARBA" id="ARBA00022960"/>
    </source>
</evidence>
<dbReference type="PROSITE" id="PS51318">
    <property type="entry name" value="TAT"/>
    <property type="match status" value="1"/>
</dbReference>
<evidence type="ECO:0000256" key="8">
    <source>
        <dbReference type="ARBA" id="ARBA00023316"/>
    </source>
</evidence>
<dbReference type="GO" id="GO:0071555">
    <property type="term" value="P:cell wall organization"/>
    <property type="evidence" value="ECO:0007669"/>
    <property type="project" value="UniProtKB-UniRule"/>
</dbReference>
<sequence length="190" mass="21201">MIGRREFLLSATLATAATALPMPAAAATQKTVRLPRKFRPQIVSVPETLPEGEIHVMPDEHLLFWTLGAGKARRYGIAVGAPGRNFKGVAHVRRKAEWPSWTPTADMIRQEPNVYAKWKNGLPGGHEKNPLGARALYLYQGNRDTLYRIHGTPQPWTIGRSFSSGCIRLQNEHVVELYDHVPLGTKVVVY</sequence>